<evidence type="ECO:0000256" key="1">
    <source>
        <dbReference type="SAM" id="Phobius"/>
    </source>
</evidence>
<keyword evidence="3" id="KW-1185">Reference proteome</keyword>
<sequence length="157" mass="17681">MGFQTTIYMWCGFLLAFLILTALFLKHLLYKQFQRGNGTPVTDIDLHHFSKNNIAESNGSVTSFLLGNILPAILVLEHSLFEAIVLFILLQFIIFILIKKSSDIFPNIMLLLLGVDLCKTKQGHYVFIFAGADHDAAFVYQIGDAAKSKTYITAYKK</sequence>
<protein>
    <recommendedName>
        <fullName evidence="4">DUF3784 domain-containing protein</fullName>
    </recommendedName>
</protein>
<feature type="transmembrane region" description="Helical" evidence="1">
    <location>
        <begin position="80"/>
        <end position="98"/>
    </location>
</feature>
<reference evidence="2 3" key="1">
    <citation type="submission" date="2023-07" db="EMBL/GenBank/DDBJ databases">
        <title>Genomic Encyclopedia of Type Strains, Phase IV (KMG-IV): sequencing the most valuable type-strain genomes for metagenomic binning, comparative biology and taxonomic classification.</title>
        <authorList>
            <person name="Goeker M."/>
        </authorList>
    </citation>
    <scope>NUCLEOTIDE SEQUENCE [LARGE SCALE GENOMIC DNA]</scope>
    <source>
        <strain evidence="2 3">DSM 22170</strain>
    </source>
</reference>
<dbReference type="EMBL" id="JAVDQH010000002">
    <property type="protein sequence ID" value="MDR6242681.1"/>
    <property type="molecule type" value="Genomic_DNA"/>
</dbReference>
<dbReference type="Proteomes" id="UP001185028">
    <property type="component" value="Unassembled WGS sequence"/>
</dbReference>
<evidence type="ECO:0000313" key="3">
    <source>
        <dbReference type="Proteomes" id="UP001185028"/>
    </source>
</evidence>
<accession>A0ABU1ITT8</accession>
<dbReference type="RefSeq" id="WP_188774188.1">
    <property type="nucleotide sequence ID" value="NZ_BMMB01000002.1"/>
</dbReference>
<comment type="caution">
    <text evidence="2">The sequence shown here is derived from an EMBL/GenBank/DDBJ whole genome shotgun (WGS) entry which is preliminary data.</text>
</comment>
<feature type="transmembrane region" description="Helical" evidence="1">
    <location>
        <begin position="6"/>
        <end position="25"/>
    </location>
</feature>
<keyword evidence="1" id="KW-0812">Transmembrane</keyword>
<evidence type="ECO:0008006" key="4">
    <source>
        <dbReference type="Google" id="ProtNLM"/>
    </source>
</evidence>
<keyword evidence="1" id="KW-1133">Transmembrane helix</keyword>
<keyword evidence="1" id="KW-0472">Membrane</keyword>
<proteinExistence type="predicted"/>
<evidence type="ECO:0000313" key="2">
    <source>
        <dbReference type="EMBL" id="MDR6242681.1"/>
    </source>
</evidence>
<name>A0ABU1ITT8_9BACL</name>
<gene>
    <name evidence="2" type="ORF">JOC58_000565</name>
</gene>
<organism evidence="2 3">
    <name type="scientific">Paenibacillus hunanensis</name>
    <dbReference type="NCBI Taxonomy" id="539262"/>
    <lineage>
        <taxon>Bacteria</taxon>
        <taxon>Bacillati</taxon>
        <taxon>Bacillota</taxon>
        <taxon>Bacilli</taxon>
        <taxon>Bacillales</taxon>
        <taxon>Paenibacillaceae</taxon>
        <taxon>Paenibacillus</taxon>
    </lineage>
</organism>